<feature type="compositionally biased region" description="Basic and acidic residues" evidence="1">
    <location>
        <begin position="1"/>
        <end position="11"/>
    </location>
</feature>
<sequence>MQGTLEHDDMARATASILGERDEKARAGAGVEEEKGRHQLPSPQPQAAPLVPGPPPIYPGLIKFHLLPCLLPKWLLRLLPLTCFPLTNSPVGQCLGPDPKQPHLTKVPPLPSLFLPLLKSHLSPHPGQNL</sequence>
<reference evidence="2 3" key="1">
    <citation type="journal article" date="2020" name="Nature">
        <title>Six reference-quality genomes reveal evolution of bat adaptations.</title>
        <authorList>
            <person name="Jebb D."/>
            <person name="Huang Z."/>
            <person name="Pippel M."/>
            <person name="Hughes G.M."/>
            <person name="Lavrichenko K."/>
            <person name="Devanna P."/>
            <person name="Winkler S."/>
            <person name="Jermiin L.S."/>
            <person name="Skirmuntt E.C."/>
            <person name="Katzourakis A."/>
            <person name="Burkitt-Gray L."/>
            <person name="Ray D.A."/>
            <person name="Sullivan K.A.M."/>
            <person name="Roscito J.G."/>
            <person name="Kirilenko B.M."/>
            <person name="Davalos L.M."/>
            <person name="Corthals A.P."/>
            <person name="Power M.L."/>
            <person name="Jones G."/>
            <person name="Ransome R.D."/>
            <person name="Dechmann D.K.N."/>
            <person name="Locatelli A.G."/>
            <person name="Puechmaille S.J."/>
            <person name="Fedrigo O."/>
            <person name="Jarvis E.D."/>
            <person name="Hiller M."/>
            <person name="Vernes S.C."/>
            <person name="Myers E.W."/>
            <person name="Teeling E.C."/>
        </authorList>
    </citation>
    <scope>NUCLEOTIDE SEQUENCE [LARGE SCALE GENOMIC DNA]</scope>
    <source>
        <strain evidence="2">Bat1K_MPI-CBG_1</strain>
    </source>
</reference>
<dbReference type="Proteomes" id="UP000664940">
    <property type="component" value="Unassembled WGS sequence"/>
</dbReference>
<feature type="compositionally biased region" description="Pro residues" evidence="1">
    <location>
        <begin position="42"/>
        <end position="52"/>
    </location>
</feature>
<organism evidence="2 3">
    <name type="scientific">Phyllostomus discolor</name>
    <name type="common">pale spear-nosed bat</name>
    <dbReference type="NCBI Taxonomy" id="89673"/>
    <lineage>
        <taxon>Eukaryota</taxon>
        <taxon>Metazoa</taxon>
        <taxon>Chordata</taxon>
        <taxon>Craniata</taxon>
        <taxon>Vertebrata</taxon>
        <taxon>Euteleostomi</taxon>
        <taxon>Mammalia</taxon>
        <taxon>Eutheria</taxon>
        <taxon>Laurasiatheria</taxon>
        <taxon>Chiroptera</taxon>
        <taxon>Yangochiroptera</taxon>
        <taxon>Phyllostomidae</taxon>
        <taxon>Phyllostominae</taxon>
        <taxon>Phyllostomus</taxon>
    </lineage>
</organism>
<protein>
    <submittedName>
        <fullName evidence="2">Uncharacterized protein</fullName>
    </submittedName>
</protein>
<gene>
    <name evidence="2" type="ORF">HJG60_009804</name>
</gene>
<feature type="compositionally biased region" description="Basic and acidic residues" evidence="1">
    <location>
        <begin position="19"/>
        <end position="37"/>
    </location>
</feature>
<name>A0A834BCK7_9CHIR</name>
<feature type="region of interest" description="Disordered" evidence="1">
    <location>
        <begin position="1"/>
        <end position="52"/>
    </location>
</feature>
<dbReference type="AlphaFoldDB" id="A0A834BCK7"/>
<evidence type="ECO:0000256" key="1">
    <source>
        <dbReference type="SAM" id="MobiDB-lite"/>
    </source>
</evidence>
<proteinExistence type="predicted"/>
<evidence type="ECO:0000313" key="2">
    <source>
        <dbReference type="EMBL" id="KAF6125285.1"/>
    </source>
</evidence>
<evidence type="ECO:0000313" key="3">
    <source>
        <dbReference type="Proteomes" id="UP000664940"/>
    </source>
</evidence>
<dbReference type="EMBL" id="JABVXQ010000002">
    <property type="protein sequence ID" value="KAF6125285.1"/>
    <property type="molecule type" value="Genomic_DNA"/>
</dbReference>
<comment type="caution">
    <text evidence="2">The sequence shown here is derived from an EMBL/GenBank/DDBJ whole genome shotgun (WGS) entry which is preliminary data.</text>
</comment>
<accession>A0A834BCK7</accession>